<evidence type="ECO:0008006" key="3">
    <source>
        <dbReference type="Google" id="ProtNLM"/>
    </source>
</evidence>
<comment type="caution">
    <text evidence="1">The sequence shown here is derived from an EMBL/GenBank/DDBJ whole genome shotgun (WGS) entry which is preliminary data.</text>
</comment>
<dbReference type="EMBL" id="BAABAL010000003">
    <property type="protein sequence ID" value="GAA3988569.1"/>
    <property type="molecule type" value="Genomic_DNA"/>
</dbReference>
<dbReference type="Proteomes" id="UP001501747">
    <property type="component" value="Unassembled WGS sequence"/>
</dbReference>
<dbReference type="InterPro" id="IPR025680">
    <property type="entry name" value="DddI"/>
</dbReference>
<dbReference type="Pfam" id="PF14430">
    <property type="entry name" value="Imm1"/>
    <property type="match status" value="1"/>
</dbReference>
<organism evidence="1 2">
    <name type="scientific">Allokutzneria multivorans</name>
    <dbReference type="NCBI Taxonomy" id="1142134"/>
    <lineage>
        <taxon>Bacteria</taxon>
        <taxon>Bacillati</taxon>
        <taxon>Actinomycetota</taxon>
        <taxon>Actinomycetes</taxon>
        <taxon>Pseudonocardiales</taxon>
        <taxon>Pseudonocardiaceae</taxon>
        <taxon>Allokutzneria</taxon>
    </lineage>
</organism>
<protein>
    <recommendedName>
        <fullName evidence="3">Immunity protein Imm1</fullName>
    </recommendedName>
</protein>
<dbReference type="RefSeq" id="WP_344870694.1">
    <property type="nucleotide sequence ID" value="NZ_BAABAL010000003.1"/>
</dbReference>
<evidence type="ECO:0000313" key="1">
    <source>
        <dbReference type="EMBL" id="GAA3988569.1"/>
    </source>
</evidence>
<evidence type="ECO:0000313" key="2">
    <source>
        <dbReference type="Proteomes" id="UP001501747"/>
    </source>
</evidence>
<reference evidence="2" key="1">
    <citation type="journal article" date="2019" name="Int. J. Syst. Evol. Microbiol.">
        <title>The Global Catalogue of Microorganisms (GCM) 10K type strain sequencing project: providing services to taxonomists for standard genome sequencing and annotation.</title>
        <authorList>
            <consortium name="The Broad Institute Genomics Platform"/>
            <consortium name="The Broad Institute Genome Sequencing Center for Infectious Disease"/>
            <person name="Wu L."/>
            <person name="Ma J."/>
        </authorList>
    </citation>
    <scope>NUCLEOTIDE SEQUENCE [LARGE SCALE GENOMIC DNA]</scope>
    <source>
        <strain evidence="2">JCM 17342</strain>
    </source>
</reference>
<name>A0ABP7QV91_9PSEU</name>
<accession>A0ABP7QV91</accession>
<proteinExistence type="predicted"/>
<sequence>MTSSAELILTAIIDNRFVYARTEEEKAEVLARVIDVEHPQWASLLYLWDRPCRSVRAHDVEENEFPRHQMRVYTLPEDGWGAINFADEESAWDTFNPDTPAETPTSYFDPGHGTEFDRSATIPLELVRKAVTEFASTGKLPMCVNWQPARLI</sequence>
<gene>
    <name evidence="1" type="ORF">GCM10022247_03850</name>
</gene>
<keyword evidence="2" id="KW-1185">Reference proteome</keyword>